<keyword evidence="2" id="KW-0328">Glycosyltransferase</keyword>
<organism evidence="10">
    <name type="scientific">Talaromyces marneffei PM1</name>
    <dbReference type="NCBI Taxonomy" id="1077442"/>
    <lineage>
        <taxon>Eukaryota</taxon>
        <taxon>Fungi</taxon>
        <taxon>Dikarya</taxon>
        <taxon>Ascomycota</taxon>
        <taxon>Pezizomycotina</taxon>
        <taxon>Eurotiomycetes</taxon>
        <taxon>Eurotiomycetidae</taxon>
        <taxon>Eurotiales</taxon>
        <taxon>Trichocomaceae</taxon>
        <taxon>Talaromyces</taxon>
        <taxon>Talaromyces sect. Talaromyces</taxon>
    </lineage>
</organism>
<dbReference type="PANTHER" id="PTHR47844">
    <property type="entry name" value="SYNTHASE CPS1, PUTATIVE (AFU_ORTHOLOGUE AFUA_7G02500)-RELATED"/>
    <property type="match status" value="1"/>
</dbReference>
<accession>A0A093UQ40</accession>
<comment type="caution">
    <text evidence="10">The sequence shown here is derived from an EMBL/GenBank/DDBJ whole genome shotgun (WGS) entry which is preliminary data.</text>
</comment>
<evidence type="ECO:0000256" key="1">
    <source>
        <dbReference type="ARBA" id="ARBA00004370"/>
    </source>
</evidence>
<feature type="transmembrane region" description="Helical" evidence="8">
    <location>
        <begin position="337"/>
        <end position="356"/>
    </location>
</feature>
<evidence type="ECO:0000256" key="2">
    <source>
        <dbReference type="ARBA" id="ARBA00022676"/>
    </source>
</evidence>
<dbReference type="SUPFAM" id="SSF53448">
    <property type="entry name" value="Nucleotide-diphospho-sugar transferases"/>
    <property type="match status" value="1"/>
</dbReference>
<keyword evidence="9" id="KW-0732">Signal</keyword>
<dbReference type="EMBL" id="JPOX01000050">
    <property type="protein sequence ID" value="KFX42005.1"/>
    <property type="molecule type" value="Genomic_DNA"/>
</dbReference>
<feature type="chain" id="PRO_5001891975" evidence="9">
    <location>
        <begin position="20"/>
        <end position="405"/>
    </location>
</feature>
<evidence type="ECO:0000256" key="6">
    <source>
        <dbReference type="ARBA" id="ARBA00023136"/>
    </source>
</evidence>
<protein>
    <submittedName>
        <fullName evidence="10">Uncharacterized protein</fullName>
    </submittedName>
</protein>
<keyword evidence="6 8" id="KW-0472">Membrane</keyword>
<dbReference type="GO" id="GO:0016020">
    <property type="term" value="C:membrane"/>
    <property type="evidence" value="ECO:0007669"/>
    <property type="project" value="UniProtKB-SubCell"/>
</dbReference>
<keyword evidence="5 8" id="KW-1133">Transmembrane helix</keyword>
<evidence type="ECO:0000256" key="3">
    <source>
        <dbReference type="ARBA" id="ARBA00022679"/>
    </source>
</evidence>
<feature type="signal peptide" evidence="9">
    <location>
        <begin position="1"/>
        <end position="19"/>
    </location>
</feature>
<name>A0A093UQ40_TALMA</name>
<evidence type="ECO:0000256" key="9">
    <source>
        <dbReference type="SAM" id="SignalP"/>
    </source>
</evidence>
<dbReference type="PANTHER" id="PTHR47844:SF1">
    <property type="entry name" value="EXOSTOSIN-LIKE 2"/>
    <property type="match status" value="1"/>
</dbReference>
<reference evidence="10" key="1">
    <citation type="journal article" date="2014" name="PLoS Genet.">
        <title>Signature Gene Expression Reveals Novel Clues to the Molecular Mechanisms of Dimorphic Transition in Penicillium marneffei.</title>
        <authorList>
            <person name="Yang E."/>
            <person name="Wang G."/>
            <person name="Cai J."/>
            <person name="Woo P.C."/>
            <person name="Lau S.K."/>
            <person name="Yuen K.-Y."/>
            <person name="Chow W.-N."/>
            <person name="Lin X."/>
        </authorList>
    </citation>
    <scope>NUCLEOTIDE SEQUENCE [LARGE SCALE GENOMIC DNA]</scope>
    <source>
        <strain evidence="10">PM1</strain>
    </source>
</reference>
<comment type="subcellular location">
    <subcellularLocation>
        <location evidence="1">Membrane</location>
    </subcellularLocation>
</comment>
<dbReference type="InterPro" id="IPR029044">
    <property type="entry name" value="Nucleotide-diphossugar_trans"/>
</dbReference>
<keyword evidence="3" id="KW-0808">Transferase</keyword>
<dbReference type="AlphaFoldDB" id="A0A093UQ40"/>
<gene>
    <name evidence="10" type="ORF">GQ26_0500030</name>
</gene>
<dbReference type="InterPro" id="IPR052427">
    <property type="entry name" value="Glycosyltrans_GT2/GT47"/>
</dbReference>
<dbReference type="GO" id="GO:0016757">
    <property type="term" value="F:glycosyltransferase activity"/>
    <property type="evidence" value="ECO:0007669"/>
    <property type="project" value="UniProtKB-KW"/>
</dbReference>
<keyword evidence="7" id="KW-0325">Glycoprotein</keyword>
<evidence type="ECO:0000256" key="4">
    <source>
        <dbReference type="ARBA" id="ARBA00022692"/>
    </source>
</evidence>
<dbReference type="Gene3D" id="3.90.550.10">
    <property type="entry name" value="Spore Coat Polysaccharide Biosynthesis Protein SpsA, Chain A"/>
    <property type="match status" value="1"/>
</dbReference>
<evidence type="ECO:0000256" key="5">
    <source>
        <dbReference type="ARBA" id="ARBA00022989"/>
    </source>
</evidence>
<evidence type="ECO:0000256" key="7">
    <source>
        <dbReference type="ARBA" id="ARBA00023180"/>
    </source>
</evidence>
<sequence length="405" mass="45931">MSLVLGLLWAWDLYEKVLVSYFSKKYKPVPLPEVPTYSPSDVSIVVPTIDTGSCFTECMRLWLRSNPCEIIIVTVPKCKARVEQLVAPVLTGTITILTVPLANKRQQLMAGAKAASGRIIALVDDDAYWRTTTVMPYLLAPFENPEIGLVAGLQSPEIPSERQDANVITVWEAAATLDMYRMNHDQPVRFAADEGCWVLVGRTVFVRAGIIQDQHFVDAFTHQVVNNKIVNGADDVYLTGWVLDHDWKICVQNAPEAEITTEIKRDWKKHPYLTRKLLEKLTRPLWASVYVAAWLRTLLTTPWLAAAFMLWMVFGWGGWVSGYAAFVRRYPYMASKVWALFLMESMGPIIDVYAFFTMHDDSWLTRRADDQYVMDAAKKVLQGDVSELGWTATQRVGIESWQSKP</sequence>
<proteinExistence type="predicted"/>
<feature type="transmembrane region" description="Helical" evidence="8">
    <location>
        <begin position="303"/>
        <end position="325"/>
    </location>
</feature>
<evidence type="ECO:0000313" key="10">
    <source>
        <dbReference type="EMBL" id="KFX42005.1"/>
    </source>
</evidence>
<evidence type="ECO:0000256" key="8">
    <source>
        <dbReference type="SAM" id="Phobius"/>
    </source>
</evidence>
<dbReference type="Pfam" id="PF13641">
    <property type="entry name" value="Glyco_tranf_2_3"/>
    <property type="match status" value="1"/>
</dbReference>
<keyword evidence="4 8" id="KW-0812">Transmembrane</keyword>